<organism evidence="1 2">
    <name type="scientific">Marinicrinis sediminis</name>
    <dbReference type="NCBI Taxonomy" id="1652465"/>
    <lineage>
        <taxon>Bacteria</taxon>
        <taxon>Bacillati</taxon>
        <taxon>Bacillota</taxon>
        <taxon>Bacilli</taxon>
        <taxon>Bacillales</taxon>
        <taxon>Paenibacillaceae</taxon>
    </lineage>
</organism>
<dbReference type="Pfam" id="PF06133">
    <property type="entry name" value="Com_YlbF"/>
    <property type="match status" value="1"/>
</dbReference>
<comment type="caution">
    <text evidence="1">The sequence shown here is derived from an EMBL/GenBank/DDBJ whole genome shotgun (WGS) entry which is preliminary data.</text>
</comment>
<dbReference type="InterPro" id="IPR023378">
    <property type="entry name" value="YheA/YmcA-like_dom_sf"/>
</dbReference>
<dbReference type="EMBL" id="JBHUMM010000001">
    <property type="protein sequence ID" value="MFD2670217.1"/>
    <property type="molecule type" value="Genomic_DNA"/>
</dbReference>
<evidence type="ECO:0000313" key="1">
    <source>
        <dbReference type="EMBL" id="MFD2670217.1"/>
    </source>
</evidence>
<gene>
    <name evidence="1" type="ORF">ACFSUC_01190</name>
</gene>
<dbReference type="InterPro" id="IPR052767">
    <property type="entry name" value="Bact_com_dev_regulator"/>
</dbReference>
<dbReference type="RefSeq" id="WP_379927554.1">
    <property type="nucleotide sequence ID" value="NZ_JBHUMM010000001.1"/>
</dbReference>
<dbReference type="PANTHER" id="PTHR38448:SF2">
    <property type="entry name" value="REGULATORY PROTEIN YLBF"/>
    <property type="match status" value="1"/>
</dbReference>
<dbReference type="InterPro" id="IPR010368">
    <property type="entry name" value="Com_YlbF"/>
</dbReference>
<sequence>MSVTEQHALDLSVLMMESYELADLIKRSQEMKAYLYWKEQLAASEEAQKGIRELDREKESFREYERFGHFHPSYHEGMERVKAVEQKLHTLEVVQAFMKSEEELDQLLYEVSKLIAHSVSDSIKVPSNQLLPESGCSSGGSCSGNCG</sequence>
<dbReference type="SUPFAM" id="SSF158622">
    <property type="entry name" value="YheA/YmcA-like"/>
    <property type="match status" value="1"/>
</dbReference>
<protein>
    <submittedName>
        <fullName evidence="1">YlbF family regulator</fullName>
    </submittedName>
</protein>
<dbReference type="PANTHER" id="PTHR38448">
    <property type="entry name" value="REGULATORY PROTEIN YLBF-RELATED"/>
    <property type="match status" value="1"/>
</dbReference>
<proteinExistence type="predicted"/>
<name>A0ABW5R568_9BACL</name>
<evidence type="ECO:0000313" key="2">
    <source>
        <dbReference type="Proteomes" id="UP001597497"/>
    </source>
</evidence>
<accession>A0ABW5R568</accession>
<dbReference type="Gene3D" id="1.20.1500.10">
    <property type="entry name" value="YheA/YmcA-like"/>
    <property type="match status" value="1"/>
</dbReference>
<reference evidence="2" key="1">
    <citation type="journal article" date="2019" name="Int. J. Syst. Evol. Microbiol.">
        <title>The Global Catalogue of Microorganisms (GCM) 10K type strain sequencing project: providing services to taxonomists for standard genome sequencing and annotation.</title>
        <authorList>
            <consortium name="The Broad Institute Genomics Platform"/>
            <consortium name="The Broad Institute Genome Sequencing Center for Infectious Disease"/>
            <person name="Wu L."/>
            <person name="Ma J."/>
        </authorList>
    </citation>
    <scope>NUCLEOTIDE SEQUENCE [LARGE SCALE GENOMIC DNA]</scope>
    <source>
        <strain evidence="2">KCTC 33676</strain>
    </source>
</reference>
<keyword evidence="2" id="KW-1185">Reference proteome</keyword>
<dbReference type="Proteomes" id="UP001597497">
    <property type="component" value="Unassembled WGS sequence"/>
</dbReference>